<accession>A0A0C3C1T6</accession>
<keyword evidence="1" id="KW-0812">Transmembrane</keyword>
<dbReference type="STRING" id="765440.A0A0C3C1T6"/>
<evidence type="ECO:0000256" key="1">
    <source>
        <dbReference type="SAM" id="Phobius"/>
    </source>
</evidence>
<protein>
    <recommendedName>
        <fullName evidence="4">Amino acid transporter transmembrane domain-containing protein</fullName>
    </recommendedName>
</protein>
<organism evidence="2 3">
    <name type="scientific">Piloderma croceum (strain F 1598)</name>
    <dbReference type="NCBI Taxonomy" id="765440"/>
    <lineage>
        <taxon>Eukaryota</taxon>
        <taxon>Fungi</taxon>
        <taxon>Dikarya</taxon>
        <taxon>Basidiomycota</taxon>
        <taxon>Agaricomycotina</taxon>
        <taxon>Agaricomycetes</taxon>
        <taxon>Agaricomycetidae</taxon>
        <taxon>Atheliales</taxon>
        <taxon>Atheliaceae</taxon>
        <taxon>Piloderma</taxon>
    </lineage>
</organism>
<dbReference type="AlphaFoldDB" id="A0A0C3C1T6"/>
<gene>
    <name evidence="2" type="ORF">PILCRDRAFT_819186</name>
</gene>
<proteinExistence type="predicted"/>
<dbReference type="HOGENOM" id="CLU_134550_0_0_1"/>
<evidence type="ECO:0000313" key="2">
    <source>
        <dbReference type="EMBL" id="KIM83557.1"/>
    </source>
</evidence>
<dbReference type="OrthoDB" id="2962993at2759"/>
<dbReference type="InParanoid" id="A0A0C3C1T6"/>
<name>A0A0C3C1T6_PILCF</name>
<dbReference type="Proteomes" id="UP000054166">
    <property type="component" value="Unassembled WGS sequence"/>
</dbReference>
<evidence type="ECO:0008006" key="4">
    <source>
        <dbReference type="Google" id="ProtNLM"/>
    </source>
</evidence>
<dbReference type="EMBL" id="KN832990">
    <property type="protein sequence ID" value="KIM83557.1"/>
    <property type="molecule type" value="Genomic_DNA"/>
</dbReference>
<keyword evidence="1" id="KW-1133">Transmembrane helix</keyword>
<evidence type="ECO:0000313" key="3">
    <source>
        <dbReference type="Proteomes" id="UP000054166"/>
    </source>
</evidence>
<feature type="transmembrane region" description="Helical" evidence="1">
    <location>
        <begin position="30"/>
        <end position="48"/>
    </location>
</feature>
<keyword evidence="1" id="KW-0472">Membrane</keyword>
<reference evidence="3" key="2">
    <citation type="submission" date="2015-01" db="EMBL/GenBank/DDBJ databases">
        <title>Evolutionary Origins and Diversification of the Mycorrhizal Mutualists.</title>
        <authorList>
            <consortium name="DOE Joint Genome Institute"/>
            <consortium name="Mycorrhizal Genomics Consortium"/>
            <person name="Kohler A."/>
            <person name="Kuo A."/>
            <person name="Nagy L.G."/>
            <person name="Floudas D."/>
            <person name="Copeland A."/>
            <person name="Barry K.W."/>
            <person name="Cichocki N."/>
            <person name="Veneault-Fourrey C."/>
            <person name="LaButti K."/>
            <person name="Lindquist E.A."/>
            <person name="Lipzen A."/>
            <person name="Lundell T."/>
            <person name="Morin E."/>
            <person name="Murat C."/>
            <person name="Riley R."/>
            <person name="Ohm R."/>
            <person name="Sun H."/>
            <person name="Tunlid A."/>
            <person name="Henrissat B."/>
            <person name="Grigoriev I.V."/>
            <person name="Hibbett D.S."/>
            <person name="Martin F."/>
        </authorList>
    </citation>
    <scope>NUCLEOTIDE SEQUENCE [LARGE SCALE GENOMIC DNA]</scope>
    <source>
        <strain evidence="3">F 1598</strain>
    </source>
</reference>
<reference evidence="2 3" key="1">
    <citation type="submission" date="2014-04" db="EMBL/GenBank/DDBJ databases">
        <authorList>
            <consortium name="DOE Joint Genome Institute"/>
            <person name="Kuo A."/>
            <person name="Tarkka M."/>
            <person name="Buscot F."/>
            <person name="Kohler A."/>
            <person name="Nagy L.G."/>
            <person name="Floudas D."/>
            <person name="Copeland A."/>
            <person name="Barry K.W."/>
            <person name="Cichocki N."/>
            <person name="Veneault-Fourrey C."/>
            <person name="LaButti K."/>
            <person name="Lindquist E.A."/>
            <person name="Lipzen A."/>
            <person name="Lundell T."/>
            <person name="Morin E."/>
            <person name="Murat C."/>
            <person name="Sun H."/>
            <person name="Tunlid A."/>
            <person name="Henrissat B."/>
            <person name="Grigoriev I.V."/>
            <person name="Hibbett D.S."/>
            <person name="Martin F."/>
            <person name="Nordberg H.P."/>
            <person name="Cantor M.N."/>
            <person name="Hua S.X."/>
        </authorList>
    </citation>
    <scope>NUCLEOTIDE SEQUENCE [LARGE SCALE GENOMIC DNA]</scope>
    <source>
        <strain evidence="2 3">F 1598</strain>
    </source>
</reference>
<sequence>MVIGLANLGVVCSSFIYIDPPRFHVGHGTIMGWLSLTIVLSIFAMWDYNRINKQKEASCAKEGITSDLKDNFSDMGDDSPLFRYTI</sequence>
<keyword evidence="3" id="KW-1185">Reference proteome</keyword>